<dbReference type="Gene3D" id="1.20.120.530">
    <property type="entry name" value="GntR ligand-binding domain-like"/>
    <property type="match status" value="1"/>
</dbReference>
<evidence type="ECO:0000256" key="1">
    <source>
        <dbReference type="ARBA" id="ARBA00023015"/>
    </source>
</evidence>
<gene>
    <name evidence="5" type="ORF">AFE02nite_00900</name>
</gene>
<dbReference type="InterPro" id="IPR036388">
    <property type="entry name" value="WH-like_DNA-bd_sf"/>
</dbReference>
<name>A0A511YT53_9CELL</name>
<dbReference type="PANTHER" id="PTHR43537">
    <property type="entry name" value="TRANSCRIPTIONAL REGULATOR, GNTR FAMILY"/>
    <property type="match status" value="1"/>
</dbReference>
<dbReference type="EMBL" id="BJYK01000001">
    <property type="protein sequence ID" value="GEN78356.1"/>
    <property type="molecule type" value="Genomic_DNA"/>
</dbReference>
<reference evidence="5 6" key="1">
    <citation type="submission" date="2019-07" db="EMBL/GenBank/DDBJ databases">
        <title>Whole genome shotgun sequence of Actinotalea fermentans NBRC 105374.</title>
        <authorList>
            <person name="Hosoyama A."/>
            <person name="Uohara A."/>
            <person name="Ohji S."/>
            <person name="Ichikawa N."/>
        </authorList>
    </citation>
    <scope>NUCLEOTIDE SEQUENCE [LARGE SCALE GENOMIC DNA]</scope>
    <source>
        <strain evidence="5 6">NBRC 105374</strain>
    </source>
</reference>
<dbReference type="SMART" id="SM00895">
    <property type="entry name" value="FCD"/>
    <property type="match status" value="1"/>
</dbReference>
<dbReference type="Pfam" id="PF07729">
    <property type="entry name" value="FCD"/>
    <property type="match status" value="1"/>
</dbReference>
<dbReference type="PANTHER" id="PTHR43537:SF47">
    <property type="entry name" value="REGULATORY PROTEIN GNTR HTH"/>
    <property type="match status" value="1"/>
</dbReference>
<evidence type="ECO:0000259" key="4">
    <source>
        <dbReference type="PROSITE" id="PS50949"/>
    </source>
</evidence>
<dbReference type="PROSITE" id="PS50949">
    <property type="entry name" value="HTH_GNTR"/>
    <property type="match status" value="1"/>
</dbReference>
<organism evidence="5 6">
    <name type="scientific">Actinotalea fermentans</name>
    <dbReference type="NCBI Taxonomy" id="43671"/>
    <lineage>
        <taxon>Bacteria</taxon>
        <taxon>Bacillati</taxon>
        <taxon>Actinomycetota</taxon>
        <taxon>Actinomycetes</taxon>
        <taxon>Micrococcales</taxon>
        <taxon>Cellulomonadaceae</taxon>
        <taxon>Actinotalea</taxon>
    </lineage>
</organism>
<dbReference type="Gene3D" id="1.10.10.10">
    <property type="entry name" value="Winged helix-like DNA-binding domain superfamily/Winged helix DNA-binding domain"/>
    <property type="match status" value="1"/>
</dbReference>
<keyword evidence="6" id="KW-1185">Reference proteome</keyword>
<dbReference type="AlphaFoldDB" id="A0A511YT53"/>
<dbReference type="InterPro" id="IPR036390">
    <property type="entry name" value="WH_DNA-bd_sf"/>
</dbReference>
<evidence type="ECO:0000256" key="3">
    <source>
        <dbReference type="ARBA" id="ARBA00023163"/>
    </source>
</evidence>
<dbReference type="GO" id="GO:0003677">
    <property type="term" value="F:DNA binding"/>
    <property type="evidence" value="ECO:0007669"/>
    <property type="project" value="UniProtKB-KW"/>
</dbReference>
<proteinExistence type="predicted"/>
<keyword evidence="1" id="KW-0805">Transcription regulation</keyword>
<evidence type="ECO:0000313" key="6">
    <source>
        <dbReference type="Proteomes" id="UP000321484"/>
    </source>
</evidence>
<dbReference type="SUPFAM" id="SSF48008">
    <property type="entry name" value="GntR ligand-binding domain-like"/>
    <property type="match status" value="1"/>
</dbReference>
<dbReference type="RefSeq" id="WP_034243712.1">
    <property type="nucleotide sequence ID" value="NZ_BJYK01000001.1"/>
</dbReference>
<feature type="domain" description="HTH gntR-type" evidence="4">
    <location>
        <begin position="5"/>
        <end position="73"/>
    </location>
</feature>
<dbReference type="Pfam" id="PF00392">
    <property type="entry name" value="GntR"/>
    <property type="match status" value="1"/>
</dbReference>
<dbReference type="CDD" id="cd07377">
    <property type="entry name" value="WHTH_GntR"/>
    <property type="match status" value="1"/>
</dbReference>
<dbReference type="InterPro" id="IPR011711">
    <property type="entry name" value="GntR_C"/>
</dbReference>
<comment type="caution">
    <text evidence="5">The sequence shown here is derived from an EMBL/GenBank/DDBJ whole genome shotgun (WGS) entry which is preliminary data.</text>
</comment>
<evidence type="ECO:0000256" key="2">
    <source>
        <dbReference type="ARBA" id="ARBA00023125"/>
    </source>
</evidence>
<sequence>MTRRTNLIDQAVGRLRKQITSGAWPVGTRIPPEPELTELIGVGRNTVREAVQSLVHAGMLERRQGSGTYVISDSELGTAMGRQIAGAHQRDVLEVRRCLEVEAARLAAQRRSDEQLATLTELHDQRAAAYAAGDLDAATVADLAFHRGIAEAAGNPVLLAIYETLLDAVVANIRFNFEHPAEEHDVAHTALLDAIETGDTTRAMTEIDDYLSLFIGDDPVPA</sequence>
<dbReference type="GO" id="GO:0003700">
    <property type="term" value="F:DNA-binding transcription factor activity"/>
    <property type="evidence" value="ECO:0007669"/>
    <property type="project" value="InterPro"/>
</dbReference>
<protein>
    <submittedName>
        <fullName evidence="5">GntR family transcriptional regulator</fullName>
    </submittedName>
</protein>
<dbReference type="PRINTS" id="PR00035">
    <property type="entry name" value="HTHGNTR"/>
</dbReference>
<accession>A0A511YT53</accession>
<dbReference type="SUPFAM" id="SSF46785">
    <property type="entry name" value="Winged helix' DNA-binding domain"/>
    <property type="match status" value="1"/>
</dbReference>
<dbReference type="InterPro" id="IPR000524">
    <property type="entry name" value="Tscrpt_reg_HTH_GntR"/>
</dbReference>
<dbReference type="Proteomes" id="UP000321484">
    <property type="component" value="Unassembled WGS sequence"/>
</dbReference>
<dbReference type="SMART" id="SM00345">
    <property type="entry name" value="HTH_GNTR"/>
    <property type="match status" value="1"/>
</dbReference>
<keyword evidence="2" id="KW-0238">DNA-binding</keyword>
<dbReference type="InterPro" id="IPR008920">
    <property type="entry name" value="TF_FadR/GntR_C"/>
</dbReference>
<evidence type="ECO:0000313" key="5">
    <source>
        <dbReference type="EMBL" id="GEN78356.1"/>
    </source>
</evidence>
<dbReference type="OrthoDB" id="3575876at2"/>
<keyword evidence="3" id="KW-0804">Transcription</keyword>